<evidence type="ECO:0000313" key="1">
    <source>
        <dbReference type="EMBL" id="KAE8375569.1"/>
    </source>
</evidence>
<protein>
    <submittedName>
        <fullName evidence="1">Uncharacterized protein</fullName>
    </submittedName>
</protein>
<dbReference type="AlphaFoldDB" id="A0A5N7B2L5"/>
<organism evidence="1 2">
    <name type="scientific">Aspergillus bertholletiae</name>
    <dbReference type="NCBI Taxonomy" id="1226010"/>
    <lineage>
        <taxon>Eukaryota</taxon>
        <taxon>Fungi</taxon>
        <taxon>Dikarya</taxon>
        <taxon>Ascomycota</taxon>
        <taxon>Pezizomycotina</taxon>
        <taxon>Eurotiomycetes</taxon>
        <taxon>Eurotiomycetidae</taxon>
        <taxon>Eurotiales</taxon>
        <taxon>Aspergillaceae</taxon>
        <taxon>Aspergillus</taxon>
        <taxon>Aspergillus subgen. Circumdati</taxon>
    </lineage>
</organism>
<gene>
    <name evidence="1" type="ORF">BDV26DRAFT_299611</name>
</gene>
<reference evidence="1 2" key="1">
    <citation type="submission" date="2019-04" db="EMBL/GenBank/DDBJ databases">
        <title>Friends and foes A comparative genomics studyof 23 Aspergillus species from section Flavi.</title>
        <authorList>
            <consortium name="DOE Joint Genome Institute"/>
            <person name="Kjaerbolling I."/>
            <person name="Vesth T."/>
            <person name="Frisvad J.C."/>
            <person name="Nybo J.L."/>
            <person name="Theobald S."/>
            <person name="Kildgaard S."/>
            <person name="Isbrandt T."/>
            <person name="Kuo A."/>
            <person name="Sato A."/>
            <person name="Lyhne E.K."/>
            <person name="Kogle M.E."/>
            <person name="Wiebenga A."/>
            <person name="Kun R.S."/>
            <person name="Lubbers R.J."/>
            <person name="Makela M.R."/>
            <person name="Barry K."/>
            <person name="Chovatia M."/>
            <person name="Clum A."/>
            <person name="Daum C."/>
            <person name="Haridas S."/>
            <person name="He G."/>
            <person name="LaButti K."/>
            <person name="Lipzen A."/>
            <person name="Mondo S."/>
            <person name="Riley R."/>
            <person name="Salamov A."/>
            <person name="Simmons B.A."/>
            <person name="Magnuson J.K."/>
            <person name="Henrissat B."/>
            <person name="Mortensen U.H."/>
            <person name="Larsen T.O."/>
            <person name="Devries R.P."/>
            <person name="Grigoriev I.V."/>
            <person name="Machida M."/>
            <person name="Baker S.E."/>
            <person name="Andersen M.R."/>
        </authorList>
    </citation>
    <scope>NUCLEOTIDE SEQUENCE [LARGE SCALE GENOMIC DNA]</scope>
    <source>
        <strain evidence="1 2">IBT 29228</strain>
    </source>
</reference>
<name>A0A5N7B2L5_9EURO</name>
<sequence>MSIAGASLLPRVRWSLRAAFEQLAPEFALRQLSPITFDGGSAADIIDLYRPDTAFVVVGGNPASCPNRAPGDLKVSWKWEFSMRFSQHSIVQREYKQALAQLNFYMRQNNARYGYILTNTEFAAVKRLDGRGRLAVSIGIPWVNGGEGQMSLLLALWYIGMLAAENTNRAFS</sequence>
<dbReference type="EMBL" id="ML736258">
    <property type="protein sequence ID" value="KAE8375569.1"/>
    <property type="molecule type" value="Genomic_DNA"/>
</dbReference>
<dbReference type="Proteomes" id="UP000326198">
    <property type="component" value="Unassembled WGS sequence"/>
</dbReference>
<proteinExistence type="predicted"/>
<keyword evidence="2" id="KW-1185">Reference proteome</keyword>
<evidence type="ECO:0000313" key="2">
    <source>
        <dbReference type="Proteomes" id="UP000326198"/>
    </source>
</evidence>
<dbReference type="OrthoDB" id="4367324at2759"/>
<accession>A0A5N7B2L5</accession>